<feature type="chain" id="PRO_5039606516" description="SurA N-terminal domain-containing protein" evidence="1">
    <location>
        <begin position="23"/>
        <end position="228"/>
    </location>
</feature>
<sequence length="228" mass="23913">MRLSRPLAGLAAAALLGTGVLSGCGVSDIQAAPGVAAEIDDRQISVAEVDDLSVATCEVLRSNPELLGQGYTGSTVRDTVLAQLAQREIADLIAAENDIDGDVIYGSAAQQARLGLAQADSEALEEVLPVFASSGYLRAVVAEVVDPALDGDADDATRTAAYQTYLSAWQAAHDISTNPLFTEVDFTAPEERRNELSVAVSDEAVELLTLDPAAVRLEERLPASQRCT</sequence>
<dbReference type="EMBL" id="JACCBE010000001">
    <property type="protein sequence ID" value="NYD57796.1"/>
    <property type="molecule type" value="Genomic_DNA"/>
</dbReference>
<dbReference type="RefSeq" id="WP_179615507.1">
    <property type="nucleotide sequence ID" value="NZ_CP059163.1"/>
</dbReference>
<evidence type="ECO:0000256" key="1">
    <source>
        <dbReference type="SAM" id="SignalP"/>
    </source>
</evidence>
<evidence type="ECO:0000313" key="2">
    <source>
        <dbReference type="EMBL" id="NYD57796.1"/>
    </source>
</evidence>
<gene>
    <name evidence="2" type="ORF">BKA08_002034</name>
</gene>
<dbReference type="AlphaFoldDB" id="A0A7Y9F1T7"/>
<keyword evidence="3" id="KW-1185">Reference proteome</keyword>
<name>A0A7Y9F1T7_9ACTN</name>
<reference evidence="2 3" key="1">
    <citation type="submission" date="2020-07" db="EMBL/GenBank/DDBJ databases">
        <title>Sequencing the genomes of 1000 actinobacteria strains.</title>
        <authorList>
            <person name="Klenk H.-P."/>
        </authorList>
    </citation>
    <scope>NUCLEOTIDE SEQUENCE [LARGE SCALE GENOMIC DNA]</scope>
    <source>
        <strain evidence="2 3">DSM 18965</strain>
    </source>
</reference>
<proteinExistence type="predicted"/>
<protein>
    <recommendedName>
        <fullName evidence="4">SurA N-terminal domain-containing protein</fullName>
    </recommendedName>
</protein>
<dbReference type="Proteomes" id="UP000516957">
    <property type="component" value="Unassembled WGS sequence"/>
</dbReference>
<organism evidence="2 3">
    <name type="scientific">Nocardioides marinisabuli</name>
    <dbReference type="NCBI Taxonomy" id="419476"/>
    <lineage>
        <taxon>Bacteria</taxon>
        <taxon>Bacillati</taxon>
        <taxon>Actinomycetota</taxon>
        <taxon>Actinomycetes</taxon>
        <taxon>Propionibacteriales</taxon>
        <taxon>Nocardioidaceae</taxon>
        <taxon>Nocardioides</taxon>
    </lineage>
</organism>
<evidence type="ECO:0008006" key="4">
    <source>
        <dbReference type="Google" id="ProtNLM"/>
    </source>
</evidence>
<comment type="caution">
    <text evidence="2">The sequence shown here is derived from an EMBL/GenBank/DDBJ whole genome shotgun (WGS) entry which is preliminary data.</text>
</comment>
<keyword evidence="1" id="KW-0732">Signal</keyword>
<accession>A0A7Y9F1T7</accession>
<evidence type="ECO:0000313" key="3">
    <source>
        <dbReference type="Proteomes" id="UP000516957"/>
    </source>
</evidence>
<dbReference type="PROSITE" id="PS51257">
    <property type="entry name" value="PROKAR_LIPOPROTEIN"/>
    <property type="match status" value="1"/>
</dbReference>
<feature type="signal peptide" evidence="1">
    <location>
        <begin position="1"/>
        <end position="22"/>
    </location>
</feature>